<keyword evidence="1" id="KW-0175">Coiled coil</keyword>
<evidence type="ECO:0000256" key="1">
    <source>
        <dbReference type="SAM" id="Coils"/>
    </source>
</evidence>
<organism evidence="3 4">
    <name type="scientific">Phytophthora pseudosyringae</name>
    <dbReference type="NCBI Taxonomy" id="221518"/>
    <lineage>
        <taxon>Eukaryota</taxon>
        <taxon>Sar</taxon>
        <taxon>Stramenopiles</taxon>
        <taxon>Oomycota</taxon>
        <taxon>Peronosporomycetes</taxon>
        <taxon>Peronosporales</taxon>
        <taxon>Peronosporaceae</taxon>
        <taxon>Phytophthora</taxon>
    </lineage>
</organism>
<evidence type="ECO:0000313" key="3">
    <source>
        <dbReference type="EMBL" id="KAG7392612.1"/>
    </source>
</evidence>
<dbReference type="EMBL" id="JAGDFM010000009">
    <property type="protein sequence ID" value="KAG7392612.1"/>
    <property type="molecule type" value="Genomic_DNA"/>
</dbReference>
<proteinExistence type="predicted"/>
<name>A0A8T1WEN3_9STRA</name>
<feature type="region of interest" description="Disordered" evidence="2">
    <location>
        <begin position="211"/>
        <end position="245"/>
    </location>
</feature>
<feature type="compositionally biased region" description="Basic and acidic residues" evidence="2">
    <location>
        <begin position="353"/>
        <end position="367"/>
    </location>
</feature>
<gene>
    <name evidence="3" type="ORF">PHYPSEUDO_015000</name>
</gene>
<comment type="caution">
    <text evidence="3">The sequence shown here is derived from an EMBL/GenBank/DDBJ whole genome shotgun (WGS) entry which is preliminary data.</text>
</comment>
<dbReference type="CDD" id="cd00060">
    <property type="entry name" value="FHA"/>
    <property type="match status" value="1"/>
</dbReference>
<feature type="compositionally biased region" description="Polar residues" evidence="2">
    <location>
        <begin position="216"/>
        <end position="227"/>
    </location>
</feature>
<dbReference type="AlphaFoldDB" id="A0A8T1WEN3"/>
<evidence type="ECO:0000256" key="2">
    <source>
        <dbReference type="SAM" id="MobiDB-lite"/>
    </source>
</evidence>
<keyword evidence="4" id="KW-1185">Reference proteome</keyword>
<feature type="coiled-coil region" evidence="1">
    <location>
        <begin position="694"/>
        <end position="724"/>
    </location>
</feature>
<feature type="region of interest" description="Disordered" evidence="2">
    <location>
        <begin position="163"/>
        <end position="185"/>
    </location>
</feature>
<evidence type="ECO:0008006" key="5">
    <source>
        <dbReference type="Google" id="ProtNLM"/>
    </source>
</evidence>
<dbReference type="OrthoDB" id="79569at2759"/>
<feature type="compositionally biased region" description="Acidic residues" evidence="2">
    <location>
        <begin position="309"/>
        <end position="330"/>
    </location>
</feature>
<feature type="region of interest" description="Disordered" evidence="2">
    <location>
        <begin position="278"/>
        <end position="406"/>
    </location>
</feature>
<feature type="compositionally biased region" description="Polar residues" evidence="2">
    <location>
        <begin position="383"/>
        <end position="396"/>
    </location>
</feature>
<reference evidence="3" key="1">
    <citation type="submission" date="2021-02" db="EMBL/GenBank/DDBJ databases">
        <authorList>
            <person name="Palmer J.M."/>
        </authorList>
    </citation>
    <scope>NUCLEOTIDE SEQUENCE</scope>
    <source>
        <strain evidence="3">SCRP734</strain>
    </source>
</reference>
<accession>A0A8T1WEN3</accession>
<evidence type="ECO:0000313" key="4">
    <source>
        <dbReference type="Proteomes" id="UP000694044"/>
    </source>
</evidence>
<sequence>MPFLRSLEIDTSRELRSSKTLIGSGAATCDVVISGDNVLELHALLNLSADKATAKLVPFSTTEAGVCYVNDVVVPREGAVVIHGDRVAFGSARNAFFFELTPHPQMRAVPQQSIEAKNFVQHSMVQTTDASGNRAFRKALDTLRGDRKVSTPNASVAASIQSNLHAARNRSSDSSSASSAPPSLKSKDQLSKFLLEASSDSLLSDYVERKLKQRRSSQTSAVSSNKSENTRRSRASSSGRVSREQRNIAEVEKLRLSQRIREVNDVLNGDMDFQESYLSPSARSSRTRKPRWAVTNNDPTGRASVLGQYDEDTIADRSDEDNEEDEEDELPVMMERLPKSATPVNLSASIQTEHSDQESNSRPPSREESEEESGLLDYSLESMQSDHQPGSPNQPYNKPPKTPGFLSKAMALGLNDLTRSHSRPIKTARQEAAKTALQEKLINQTIRRKQIEIMREALVRWNRGLRIKSQNRERKAQQLERVSAALGKLRRDHHFIRWRDCAALGSQVMACRLEAFQQRRESRLARKCWTALWLNCMSTRQGSTLLRGLVLKKAVMTRYSAFRRWQHCVQKCSARNQLSEVQSVERRKLGVHLERMSERHYSQRIAWPLLTQILRTWKTLADQHKQQRRILRRVLVHGASKLAQRALRKWIEVALVLRHTVDTKKQTEQHIQHTTERLTSQHDQAQSALSESHAQQLQKLMVMIEEKDKELEQVKRQQRAEALEKAAAKTKREQDLHSFFKSAIVKCDEQIAQASDRFEDILQSADDDIIGARFGAAQFLVDSILQQKIHNTNECIRLQETKLSTLSDAKAPTPLHSEDPAPDPVSELSSNGRFLYDMIQQVNTFSLTLLLLPTPSNSVLALPFSGSRVCSSSIAPWPSSQRSPTRPAALWTRTVCTTAAS</sequence>
<feature type="compositionally biased region" description="Polar residues" evidence="2">
    <location>
        <begin position="342"/>
        <end position="352"/>
    </location>
</feature>
<protein>
    <recommendedName>
        <fullName evidence="5">FHA domain-containing protein</fullName>
    </recommendedName>
</protein>
<feature type="compositionally biased region" description="Low complexity" evidence="2">
    <location>
        <begin position="172"/>
        <end position="184"/>
    </location>
</feature>
<dbReference type="Proteomes" id="UP000694044">
    <property type="component" value="Unassembled WGS sequence"/>
</dbReference>